<dbReference type="Pfam" id="PF20469">
    <property type="entry name" value="OLD-like_TOPRIM"/>
    <property type="match status" value="1"/>
</dbReference>
<dbReference type="InterPro" id="IPR027417">
    <property type="entry name" value="P-loop_NTPase"/>
</dbReference>
<name>A0A437KXL6_9FLAO</name>
<evidence type="ECO:0000259" key="2">
    <source>
        <dbReference type="Pfam" id="PF20469"/>
    </source>
</evidence>
<dbReference type="InterPro" id="IPR041685">
    <property type="entry name" value="AAA_GajA/Old/RecF-like"/>
</dbReference>
<keyword evidence="3" id="KW-0255">Endonuclease</keyword>
<dbReference type="AlphaFoldDB" id="A0A437KXL6"/>
<feature type="domain" description="Endonuclease GajA/Old nuclease/RecF-like AAA" evidence="1">
    <location>
        <begin position="1"/>
        <end position="395"/>
    </location>
</feature>
<dbReference type="CDD" id="cd01026">
    <property type="entry name" value="TOPRIM_OLD"/>
    <property type="match status" value="1"/>
</dbReference>
<dbReference type="InterPro" id="IPR051396">
    <property type="entry name" value="Bact_Antivir_Def_Nuclease"/>
</dbReference>
<feature type="domain" description="OLD protein-like TOPRIM" evidence="2">
    <location>
        <begin position="457"/>
        <end position="520"/>
    </location>
</feature>
<dbReference type="GO" id="GO:0004519">
    <property type="term" value="F:endonuclease activity"/>
    <property type="evidence" value="ECO:0007669"/>
    <property type="project" value="UniProtKB-KW"/>
</dbReference>
<dbReference type="Gene3D" id="3.40.50.300">
    <property type="entry name" value="P-loop containing nucleotide triphosphate hydrolases"/>
    <property type="match status" value="1"/>
</dbReference>
<accession>A0A437KXL6</accession>
<keyword evidence="3" id="KW-0378">Hydrolase</keyword>
<dbReference type="Pfam" id="PF13175">
    <property type="entry name" value="AAA_15"/>
    <property type="match status" value="1"/>
</dbReference>
<keyword evidence="4" id="KW-1185">Reference proteome</keyword>
<dbReference type="EMBL" id="SACJ01000003">
    <property type="protein sequence ID" value="RVT77361.1"/>
    <property type="molecule type" value="Genomic_DNA"/>
</dbReference>
<keyword evidence="3" id="KW-0540">Nuclease</keyword>
<dbReference type="Proteomes" id="UP000285211">
    <property type="component" value="Unassembled WGS sequence"/>
</dbReference>
<comment type="caution">
    <text evidence="3">The sequence shown here is derived from an EMBL/GenBank/DDBJ whole genome shotgun (WGS) entry which is preliminary data.</text>
</comment>
<evidence type="ECO:0000313" key="3">
    <source>
        <dbReference type="EMBL" id="RVT77361.1"/>
    </source>
</evidence>
<dbReference type="OrthoDB" id="9792800at2"/>
<evidence type="ECO:0000313" key="4">
    <source>
        <dbReference type="Proteomes" id="UP000285211"/>
    </source>
</evidence>
<proteinExistence type="predicted"/>
<dbReference type="PANTHER" id="PTHR43581">
    <property type="entry name" value="ATP/GTP PHOSPHATASE"/>
    <property type="match status" value="1"/>
</dbReference>
<organism evidence="3 4">
    <name type="scientific">Flavobacterium sufflavum</name>
    <dbReference type="NCBI Taxonomy" id="1921138"/>
    <lineage>
        <taxon>Bacteria</taxon>
        <taxon>Pseudomonadati</taxon>
        <taxon>Bacteroidota</taxon>
        <taxon>Flavobacteriia</taxon>
        <taxon>Flavobacteriales</taxon>
        <taxon>Flavobacteriaceae</taxon>
        <taxon>Flavobacterium</taxon>
    </lineage>
</organism>
<protein>
    <submittedName>
        <fullName evidence="3">ATP-dependent endonuclease</fullName>
    </submittedName>
</protein>
<dbReference type="SUPFAM" id="SSF52540">
    <property type="entry name" value="P-loop containing nucleoside triphosphate hydrolases"/>
    <property type="match status" value="1"/>
</dbReference>
<dbReference type="RefSeq" id="WP_128194001.1">
    <property type="nucleotide sequence ID" value="NZ_SACJ01000003.1"/>
</dbReference>
<dbReference type="PANTHER" id="PTHR43581:SF2">
    <property type="entry name" value="EXCINUCLEASE ATPASE SUBUNIT"/>
    <property type="match status" value="1"/>
</dbReference>
<dbReference type="InterPro" id="IPR034139">
    <property type="entry name" value="TOPRIM_OLD"/>
</dbReference>
<evidence type="ECO:0000259" key="1">
    <source>
        <dbReference type="Pfam" id="PF13175"/>
    </source>
</evidence>
<reference evidence="3 4" key="1">
    <citation type="submission" date="2019-01" db="EMBL/GenBank/DDBJ databases">
        <authorList>
            <person name="Chen W.-M."/>
        </authorList>
    </citation>
    <scope>NUCLEOTIDE SEQUENCE [LARGE SCALE GENOMIC DNA]</scope>
    <source>
        <strain evidence="3 4">BBQ-12</strain>
    </source>
</reference>
<sequence length="680" mass="78357">MYLKKIKINNFRKFRVDNNIVEFVDAENYLKHKGDALINIAPITTLIVGKNNSGKTTITKALEKLIIDNKFEANDFNFKYLREKLAEYKNNYANKFESVSPPFLEFILTIGIEQNSNDLITNLVPFMTLENVVNSELDILIKYELVENENFHNSVKDLLDEGIVDRMLRFKKFVELLSDSMDFKLKYYNSNGFEVPFRIKDLIEIKAIKANNVENEKCLSRAFSKIVEYRYRSTKGKRDKKELEQIITEINGALSLNITDKHTNRINTSLNAIESSDKLEMILSSDISFKKLMNDLIKYEYIEYGDNIPETQFGLGYTNLMMIIADLIEYMEKYPEDSFNSKVNLISIEEPETFMHPQMQELFIKNINEAISSLLKSNQKNINSQLIITTHSSHILNSKIHSGNSFNNINYVTTLEQNSNVVSLNDKKITPQLGDNNNENNLKFLKKHIKYKVSELFFSDAIIFVEGITEETLLRYYLDNETKLNKFYISIFNIDGAHGLVYHQLIKLLKVPALVITDLDIKRTDIEKDAFTQISSLDKKTTTNATIKQYNNEKELLTNLPATLLTENLKIAFQGKINGFYATSFEEAFILTNFNNQILQDTIKELKPDIYNSIVGANSDIKEIKNNSYKLQRKLTGCKSDFANKLLFKYITSDTTAGLPLLPKYVTEGLTWLSTKLNIV</sequence>
<gene>
    <name evidence="3" type="ORF">EOD40_06000</name>
</gene>